<evidence type="ECO:0000313" key="3">
    <source>
        <dbReference type="Proteomes" id="UP001410394"/>
    </source>
</evidence>
<dbReference type="EMBL" id="JBDIVE010000002">
    <property type="protein sequence ID" value="MEN3067921.1"/>
    <property type="molecule type" value="Genomic_DNA"/>
</dbReference>
<evidence type="ECO:0000259" key="1">
    <source>
        <dbReference type="Pfam" id="PF20081"/>
    </source>
</evidence>
<gene>
    <name evidence="2" type="ORF">ABDB84_05465</name>
</gene>
<name>A0ABU9YW61_9RHOO</name>
<feature type="domain" description="DUF6475" evidence="1">
    <location>
        <begin position="99"/>
        <end position="187"/>
    </location>
</feature>
<dbReference type="Proteomes" id="UP001410394">
    <property type="component" value="Unassembled WGS sequence"/>
</dbReference>
<reference evidence="2 3" key="1">
    <citation type="journal article" date="2018" name="Int. J. Syst. Evol. Microbiol.">
        <title>Uliginosibacterium sediminicola sp. nov., isolated from freshwater sediment.</title>
        <authorList>
            <person name="Hwang W.M."/>
            <person name="Kim S.M."/>
            <person name="Kang K."/>
            <person name="Ahn T.Y."/>
        </authorList>
    </citation>
    <scope>NUCLEOTIDE SEQUENCE [LARGE SCALE GENOMIC DNA]</scope>
    <source>
        <strain evidence="2 3">M1-21</strain>
    </source>
</reference>
<dbReference type="RefSeq" id="WP_345918684.1">
    <property type="nucleotide sequence ID" value="NZ_JBDIVE010000002.1"/>
</dbReference>
<protein>
    <submittedName>
        <fullName evidence="2">DUF6475 domain-containing protein</fullName>
    </submittedName>
</protein>
<dbReference type="Pfam" id="PF20081">
    <property type="entry name" value="DUF6475"/>
    <property type="match status" value="1"/>
</dbReference>
<keyword evidence="3" id="KW-1185">Reference proteome</keyword>
<dbReference type="InterPro" id="IPR045521">
    <property type="entry name" value="DUF6475"/>
</dbReference>
<comment type="caution">
    <text evidence="2">The sequence shown here is derived from an EMBL/GenBank/DDBJ whole genome shotgun (WGS) entry which is preliminary data.</text>
</comment>
<accession>A0ABU9YW61</accession>
<evidence type="ECO:0000313" key="2">
    <source>
        <dbReference type="EMBL" id="MEN3067921.1"/>
    </source>
</evidence>
<proteinExistence type="predicted"/>
<sequence length="223" mass="24541">MLTEDFDAFRDLIAGVHAFYRRELSSFGLSVWWNAMRAYDLAAVSDAVGRHCVNPDTGQFMPMPADVVKMLSGRTVDAALLAWSKVDRAIRHVGGNQSVAFDDGLIHRVLLDMGGWAPMRMKSEEELVFVGKEFVNRYRGYAMRSERPAYPAYLPGVYEAENTRRGMKTDPPRMIGAPDQVAAVMLAGGNCPAIRVTPAAPELMAMLDKPTRESETELIGGGA</sequence>
<organism evidence="2 3">
    <name type="scientific">Uliginosibacterium sediminicola</name>
    <dbReference type="NCBI Taxonomy" id="2024550"/>
    <lineage>
        <taxon>Bacteria</taxon>
        <taxon>Pseudomonadati</taxon>
        <taxon>Pseudomonadota</taxon>
        <taxon>Betaproteobacteria</taxon>
        <taxon>Rhodocyclales</taxon>
        <taxon>Zoogloeaceae</taxon>
        <taxon>Uliginosibacterium</taxon>
    </lineage>
</organism>